<feature type="domain" description="Histidine kinase" evidence="10">
    <location>
        <begin position="484"/>
        <end position="686"/>
    </location>
</feature>
<keyword evidence="4 11" id="KW-0808">Transferase</keyword>
<name>A0AAW7XN39_9GAMM</name>
<dbReference type="PANTHER" id="PTHR43065">
    <property type="entry name" value="SENSOR HISTIDINE KINASE"/>
    <property type="match status" value="1"/>
</dbReference>
<dbReference type="AlphaFoldDB" id="A0AAW7XN39"/>
<evidence type="ECO:0000259" key="10">
    <source>
        <dbReference type="PROSITE" id="PS50109"/>
    </source>
</evidence>
<comment type="caution">
    <text evidence="11">The sequence shown here is derived from an EMBL/GenBank/DDBJ whole genome shotgun (WGS) entry which is preliminary data.</text>
</comment>
<feature type="transmembrane region" description="Helical" evidence="9">
    <location>
        <begin position="107"/>
        <end position="124"/>
    </location>
</feature>
<feature type="transmembrane region" description="Helical" evidence="9">
    <location>
        <begin position="167"/>
        <end position="185"/>
    </location>
</feature>
<evidence type="ECO:0000256" key="2">
    <source>
        <dbReference type="ARBA" id="ARBA00012438"/>
    </source>
</evidence>
<feature type="transmembrane region" description="Helical" evidence="9">
    <location>
        <begin position="265"/>
        <end position="287"/>
    </location>
</feature>
<dbReference type="InterPro" id="IPR036097">
    <property type="entry name" value="HisK_dim/P_sf"/>
</dbReference>
<comment type="catalytic activity">
    <reaction evidence="1">
        <text>ATP + protein L-histidine = ADP + protein N-phospho-L-histidine.</text>
        <dbReference type="EC" id="2.7.13.3"/>
    </reaction>
</comment>
<evidence type="ECO:0000256" key="8">
    <source>
        <dbReference type="ARBA" id="ARBA00023012"/>
    </source>
</evidence>
<dbReference type="InterPro" id="IPR003661">
    <property type="entry name" value="HisK_dim/P_dom"/>
</dbReference>
<dbReference type="RefSeq" id="WP_303551150.1">
    <property type="nucleotide sequence ID" value="NZ_JAUOPG010000008.1"/>
</dbReference>
<evidence type="ECO:0000256" key="3">
    <source>
        <dbReference type="ARBA" id="ARBA00022553"/>
    </source>
</evidence>
<dbReference type="PRINTS" id="PR00344">
    <property type="entry name" value="BCTRLSENSOR"/>
</dbReference>
<feature type="transmembrane region" description="Helical" evidence="9">
    <location>
        <begin position="136"/>
        <end position="155"/>
    </location>
</feature>
<dbReference type="InterPro" id="IPR036890">
    <property type="entry name" value="HATPase_C_sf"/>
</dbReference>
<protein>
    <recommendedName>
        <fullName evidence="2">histidine kinase</fullName>
        <ecNumber evidence="2">2.7.13.3</ecNumber>
    </recommendedName>
</protein>
<dbReference type="EMBL" id="JAUOPG010000008">
    <property type="protein sequence ID" value="MDO6454464.1"/>
    <property type="molecule type" value="Genomic_DNA"/>
</dbReference>
<dbReference type="InterPro" id="IPR003594">
    <property type="entry name" value="HATPase_dom"/>
</dbReference>
<feature type="transmembrane region" description="Helical" evidence="9">
    <location>
        <begin position="6"/>
        <end position="29"/>
    </location>
</feature>
<keyword evidence="8" id="KW-0902">Two-component regulatory system</keyword>
<dbReference type="NCBIfam" id="TIGR02916">
    <property type="entry name" value="PEP_his_kin"/>
    <property type="match status" value="1"/>
</dbReference>
<accession>A0AAW7XN39</accession>
<evidence type="ECO:0000313" key="12">
    <source>
        <dbReference type="Proteomes" id="UP001169862"/>
    </source>
</evidence>
<organism evidence="11 12">
    <name type="scientific">Neptunomonas phycophila</name>
    <dbReference type="NCBI Taxonomy" id="1572645"/>
    <lineage>
        <taxon>Bacteria</taxon>
        <taxon>Pseudomonadati</taxon>
        <taxon>Pseudomonadota</taxon>
        <taxon>Gammaproteobacteria</taxon>
        <taxon>Oceanospirillales</taxon>
        <taxon>Oceanospirillaceae</taxon>
        <taxon>Neptunomonas</taxon>
    </lineage>
</organism>
<gene>
    <name evidence="11" type="primary">prsK</name>
    <name evidence="11" type="ORF">Q4490_12890</name>
</gene>
<keyword evidence="9" id="KW-0812">Transmembrane</keyword>
<dbReference type="SUPFAM" id="SSF55874">
    <property type="entry name" value="ATPase domain of HSP90 chaperone/DNA topoisomerase II/histidine kinase"/>
    <property type="match status" value="1"/>
</dbReference>
<feature type="transmembrane region" description="Helical" evidence="9">
    <location>
        <begin position="235"/>
        <end position="259"/>
    </location>
</feature>
<evidence type="ECO:0000256" key="7">
    <source>
        <dbReference type="ARBA" id="ARBA00022840"/>
    </source>
</evidence>
<keyword evidence="9" id="KW-1133">Transmembrane helix</keyword>
<sequence>MDITSSIGLAGYALSFLLFSLLALTCFISAKNVNSQTRLKALLVTCSIWAASITSAYLFNYASLLIIHTTELLRSVTWVVFLFALAAPENTLPPQLFSAITQSKKNITLIIATLTLLSLGPLFIPETTLASYPQLLELPVILRIIMSVVSLLLIEQIYRNSDRVRRWAVKHLCLGAGLIHAYDFYLFADAALFKQLDNNLWDARGAINAIAIPLIALSIARMPSWTLKLQISRRLVFHTATLSGAGIYLITMAAAGYFIKFYGGNWGSVIQTVFIIGAALLLFTLLFSDKIRSNIRVQLNKHFFSYKYDYRDEWLKFTALLSDNTNDTPERICIAFATITKSPGCILWSRNTQGVYERVADFHMPESINFQANESLTHFLETSQWVIDLDEYKSTPQRYPNLVIPDNILSVPHAWLLLPLVFNEVLCGVILIKRSSFITVINWEDRDLLKISGKQAAILLSQHQASKALIEAQQFEAFNRLSAYIVHDLKNILAQQSLIVTNAEKHKHNPVFVDDVIKTVKNSVQRMTKLMDQMRNGMRGKHPKRLELNLLCEQTCQRFLQSQPTPQLLLTDPIYIFADMEQLSNVIGHLVQNAIDATSRAGEVVIKISQSQTEALIEIIDSGSGMDAQFIKTRLFKPFDSTKGLTGMGIGAYESREVIRALGGDIDVSSQIGLGSHFTVRLPLIME</sequence>
<reference evidence="11" key="1">
    <citation type="submission" date="2023-07" db="EMBL/GenBank/DDBJ databases">
        <title>Genome content predicts the carbon catabolic preferences of heterotrophic bacteria.</title>
        <authorList>
            <person name="Gralka M."/>
        </authorList>
    </citation>
    <scope>NUCLEOTIDE SEQUENCE</scope>
    <source>
        <strain evidence="11">I2M16</strain>
    </source>
</reference>
<dbReference type="PANTHER" id="PTHR43065:SF10">
    <property type="entry name" value="PEROXIDE STRESS-ACTIVATED HISTIDINE KINASE MAK3"/>
    <property type="match status" value="1"/>
</dbReference>
<keyword evidence="9" id="KW-0472">Membrane</keyword>
<feature type="transmembrane region" description="Helical" evidence="9">
    <location>
        <begin position="41"/>
        <end position="59"/>
    </location>
</feature>
<dbReference type="InterPro" id="IPR004358">
    <property type="entry name" value="Sig_transdc_His_kin-like_C"/>
</dbReference>
<dbReference type="GO" id="GO:0000155">
    <property type="term" value="F:phosphorelay sensor kinase activity"/>
    <property type="evidence" value="ECO:0007669"/>
    <property type="project" value="InterPro"/>
</dbReference>
<keyword evidence="7" id="KW-0067">ATP-binding</keyword>
<dbReference type="EC" id="2.7.13.3" evidence="2"/>
<proteinExistence type="predicted"/>
<dbReference type="Gene3D" id="3.30.565.10">
    <property type="entry name" value="Histidine kinase-like ATPase, C-terminal domain"/>
    <property type="match status" value="1"/>
</dbReference>
<dbReference type="PROSITE" id="PS50109">
    <property type="entry name" value="HIS_KIN"/>
    <property type="match status" value="1"/>
</dbReference>
<dbReference type="Gene3D" id="1.10.287.130">
    <property type="match status" value="1"/>
</dbReference>
<evidence type="ECO:0000313" key="11">
    <source>
        <dbReference type="EMBL" id="MDO6454464.1"/>
    </source>
</evidence>
<evidence type="ECO:0000256" key="4">
    <source>
        <dbReference type="ARBA" id="ARBA00022679"/>
    </source>
</evidence>
<dbReference type="InterPro" id="IPR014265">
    <property type="entry name" value="XrtA/PrsK"/>
</dbReference>
<evidence type="ECO:0000256" key="1">
    <source>
        <dbReference type="ARBA" id="ARBA00000085"/>
    </source>
</evidence>
<dbReference type="Pfam" id="PF02518">
    <property type="entry name" value="HATPase_c"/>
    <property type="match status" value="1"/>
</dbReference>
<dbReference type="Proteomes" id="UP001169862">
    <property type="component" value="Unassembled WGS sequence"/>
</dbReference>
<dbReference type="SUPFAM" id="SSF55781">
    <property type="entry name" value="GAF domain-like"/>
    <property type="match status" value="1"/>
</dbReference>
<dbReference type="GO" id="GO:0005524">
    <property type="term" value="F:ATP binding"/>
    <property type="evidence" value="ECO:0007669"/>
    <property type="project" value="UniProtKB-KW"/>
</dbReference>
<dbReference type="SMART" id="SM00387">
    <property type="entry name" value="HATPase_c"/>
    <property type="match status" value="1"/>
</dbReference>
<evidence type="ECO:0000256" key="6">
    <source>
        <dbReference type="ARBA" id="ARBA00022777"/>
    </source>
</evidence>
<dbReference type="CDD" id="cd00082">
    <property type="entry name" value="HisKA"/>
    <property type="match status" value="1"/>
</dbReference>
<dbReference type="SUPFAM" id="SSF47384">
    <property type="entry name" value="Homodimeric domain of signal transducing histidine kinase"/>
    <property type="match status" value="1"/>
</dbReference>
<evidence type="ECO:0000256" key="5">
    <source>
        <dbReference type="ARBA" id="ARBA00022741"/>
    </source>
</evidence>
<evidence type="ECO:0000256" key="9">
    <source>
        <dbReference type="SAM" id="Phobius"/>
    </source>
</evidence>
<feature type="transmembrane region" description="Helical" evidence="9">
    <location>
        <begin position="205"/>
        <end position="223"/>
    </location>
</feature>
<keyword evidence="6 11" id="KW-0418">Kinase</keyword>
<keyword evidence="5" id="KW-0547">Nucleotide-binding</keyword>
<dbReference type="InterPro" id="IPR005467">
    <property type="entry name" value="His_kinase_dom"/>
</dbReference>
<dbReference type="SMART" id="SM00388">
    <property type="entry name" value="HisKA"/>
    <property type="match status" value="1"/>
</dbReference>
<keyword evidence="3" id="KW-0597">Phosphoprotein</keyword>